<dbReference type="Proteomes" id="UP001234989">
    <property type="component" value="Chromosome 8"/>
</dbReference>
<accession>A0AAF0UA27</accession>
<name>A0AAF0UA27_SOLVR</name>
<sequence>MKNELNKTEDSDSHVDQVYCEDQLQDIEIKLACSSDEEFMDALHEVSHVSSMNEKKRKLEDSPSRDD</sequence>
<keyword evidence="3" id="KW-1185">Reference proteome</keyword>
<evidence type="ECO:0000313" key="3">
    <source>
        <dbReference type="Proteomes" id="UP001234989"/>
    </source>
</evidence>
<evidence type="ECO:0000313" key="2">
    <source>
        <dbReference type="EMBL" id="WMV41994.1"/>
    </source>
</evidence>
<evidence type="ECO:0000256" key="1">
    <source>
        <dbReference type="SAM" id="MobiDB-lite"/>
    </source>
</evidence>
<dbReference type="EMBL" id="CP133619">
    <property type="protein sequence ID" value="WMV41994.1"/>
    <property type="molecule type" value="Genomic_DNA"/>
</dbReference>
<proteinExistence type="predicted"/>
<gene>
    <name evidence="2" type="ORF">MTR67_035379</name>
</gene>
<dbReference type="AlphaFoldDB" id="A0AAF0UA27"/>
<feature type="region of interest" description="Disordered" evidence="1">
    <location>
        <begin position="48"/>
        <end position="67"/>
    </location>
</feature>
<reference evidence="2" key="1">
    <citation type="submission" date="2023-08" db="EMBL/GenBank/DDBJ databases">
        <title>A de novo genome assembly of Solanum verrucosum Schlechtendal, a Mexican diploid species geographically isolated from the other diploid A-genome species in potato relatives.</title>
        <authorList>
            <person name="Hosaka K."/>
        </authorList>
    </citation>
    <scope>NUCLEOTIDE SEQUENCE</scope>
    <source>
        <tissue evidence="2">Young leaves</tissue>
    </source>
</reference>
<protein>
    <submittedName>
        <fullName evidence="2">Uncharacterized protein</fullName>
    </submittedName>
</protein>
<organism evidence="2 3">
    <name type="scientific">Solanum verrucosum</name>
    <dbReference type="NCBI Taxonomy" id="315347"/>
    <lineage>
        <taxon>Eukaryota</taxon>
        <taxon>Viridiplantae</taxon>
        <taxon>Streptophyta</taxon>
        <taxon>Embryophyta</taxon>
        <taxon>Tracheophyta</taxon>
        <taxon>Spermatophyta</taxon>
        <taxon>Magnoliopsida</taxon>
        <taxon>eudicotyledons</taxon>
        <taxon>Gunneridae</taxon>
        <taxon>Pentapetalae</taxon>
        <taxon>asterids</taxon>
        <taxon>lamiids</taxon>
        <taxon>Solanales</taxon>
        <taxon>Solanaceae</taxon>
        <taxon>Solanoideae</taxon>
        <taxon>Solaneae</taxon>
        <taxon>Solanum</taxon>
    </lineage>
</organism>